<comment type="caution">
    <text evidence="2">The sequence shown here is derived from an EMBL/GenBank/DDBJ whole genome shotgun (WGS) entry which is preliminary data.</text>
</comment>
<dbReference type="AlphaFoldDB" id="A0A1F6E094"/>
<reference evidence="2 3" key="1">
    <citation type="journal article" date="2016" name="Nat. Commun.">
        <title>Thousands of microbial genomes shed light on interconnected biogeochemical processes in an aquifer system.</title>
        <authorList>
            <person name="Anantharaman K."/>
            <person name="Brown C.T."/>
            <person name="Hug L.A."/>
            <person name="Sharon I."/>
            <person name="Castelle C.J."/>
            <person name="Probst A.J."/>
            <person name="Thomas B.C."/>
            <person name="Singh A."/>
            <person name="Wilkins M.J."/>
            <person name="Karaoz U."/>
            <person name="Brodie E.L."/>
            <person name="Williams K.H."/>
            <person name="Hubbard S.S."/>
            <person name="Banfield J.F."/>
        </authorList>
    </citation>
    <scope>NUCLEOTIDE SEQUENCE [LARGE SCALE GENOMIC DNA]</scope>
</reference>
<name>A0A1F6E094_9BACT</name>
<protein>
    <recommendedName>
        <fullName evidence="1">Nudix hydrolase domain-containing protein</fullName>
    </recommendedName>
</protein>
<evidence type="ECO:0000313" key="3">
    <source>
        <dbReference type="Proteomes" id="UP000178572"/>
    </source>
</evidence>
<proteinExistence type="predicted"/>
<evidence type="ECO:0000313" key="2">
    <source>
        <dbReference type="EMBL" id="OGG67007.1"/>
    </source>
</evidence>
<dbReference type="InterPro" id="IPR000086">
    <property type="entry name" value="NUDIX_hydrolase_dom"/>
</dbReference>
<sequence>MDEINDAMQKYESWTKTQKGMKSNLADFFNRGKPEVFLADGIYRFVKYKEHFFQQLSLQIHKELFEKTEFFKNVAGVLAIRLEPTDGIEDKDRKRQVLLVLNEKTKIWQFPGGKAEYVCHNPNTDKVEIVTQKGDVWQFADGKEAPKDKVTFETPEECLRREISEELDEDVGPATLSSSGFYTIGNSRFLIHGFVAENLLDVDWEKVNRDEIERIDWTSDPFKMEDGSPRPMTDQTKDVLGRFF</sequence>
<evidence type="ECO:0000259" key="1">
    <source>
        <dbReference type="PROSITE" id="PS51462"/>
    </source>
</evidence>
<dbReference type="Gene3D" id="3.90.79.10">
    <property type="entry name" value="Nucleoside Triphosphate Pyrophosphohydrolase"/>
    <property type="match status" value="1"/>
</dbReference>
<dbReference type="PROSITE" id="PS51462">
    <property type="entry name" value="NUDIX"/>
    <property type="match status" value="1"/>
</dbReference>
<dbReference type="EMBL" id="MFLN01000031">
    <property type="protein sequence ID" value="OGG67007.1"/>
    <property type="molecule type" value="Genomic_DNA"/>
</dbReference>
<feature type="domain" description="Nudix hydrolase" evidence="1">
    <location>
        <begin position="72"/>
        <end position="244"/>
    </location>
</feature>
<accession>A0A1F6E094</accession>
<dbReference type="Proteomes" id="UP000178572">
    <property type="component" value="Unassembled WGS sequence"/>
</dbReference>
<dbReference type="InterPro" id="IPR015797">
    <property type="entry name" value="NUDIX_hydrolase-like_dom_sf"/>
</dbReference>
<dbReference type="SUPFAM" id="SSF55811">
    <property type="entry name" value="Nudix"/>
    <property type="match status" value="1"/>
</dbReference>
<gene>
    <name evidence="2" type="ORF">A3C21_04265</name>
</gene>
<organism evidence="2 3">
    <name type="scientific">Candidatus Kaiserbacteria bacterium RIFCSPHIGHO2_02_FULL_59_21</name>
    <dbReference type="NCBI Taxonomy" id="1798500"/>
    <lineage>
        <taxon>Bacteria</taxon>
        <taxon>Candidatus Kaiseribacteriota</taxon>
    </lineage>
</organism>